<evidence type="ECO:0000313" key="3">
    <source>
        <dbReference type="Proteomes" id="UP000026962"/>
    </source>
</evidence>
<reference evidence="2" key="1">
    <citation type="submission" date="2015-04" db="UniProtKB">
        <authorList>
            <consortium name="EnsemblPlants"/>
        </authorList>
    </citation>
    <scope>IDENTIFICATION</scope>
</reference>
<reference evidence="2" key="2">
    <citation type="submission" date="2018-05" db="EMBL/GenBank/DDBJ databases">
        <title>OpunRS2 (Oryza punctata Reference Sequence Version 2).</title>
        <authorList>
            <person name="Zhang J."/>
            <person name="Kudrna D."/>
            <person name="Lee S."/>
            <person name="Talag J."/>
            <person name="Welchert J."/>
            <person name="Wing R.A."/>
        </authorList>
    </citation>
    <scope>NUCLEOTIDE SEQUENCE [LARGE SCALE GENOMIC DNA]</scope>
</reference>
<feature type="compositionally biased region" description="Basic and acidic residues" evidence="1">
    <location>
        <begin position="38"/>
        <end position="47"/>
    </location>
</feature>
<organism evidence="2">
    <name type="scientific">Oryza punctata</name>
    <name type="common">Red rice</name>
    <dbReference type="NCBI Taxonomy" id="4537"/>
    <lineage>
        <taxon>Eukaryota</taxon>
        <taxon>Viridiplantae</taxon>
        <taxon>Streptophyta</taxon>
        <taxon>Embryophyta</taxon>
        <taxon>Tracheophyta</taxon>
        <taxon>Spermatophyta</taxon>
        <taxon>Magnoliopsida</taxon>
        <taxon>Liliopsida</taxon>
        <taxon>Poales</taxon>
        <taxon>Poaceae</taxon>
        <taxon>BOP clade</taxon>
        <taxon>Oryzoideae</taxon>
        <taxon>Oryzeae</taxon>
        <taxon>Oryzinae</taxon>
        <taxon>Oryza</taxon>
    </lineage>
</organism>
<feature type="compositionally biased region" description="Acidic residues" evidence="1">
    <location>
        <begin position="90"/>
        <end position="100"/>
    </location>
</feature>
<dbReference type="AlphaFoldDB" id="A0A0E0M786"/>
<feature type="region of interest" description="Disordered" evidence="1">
    <location>
        <begin position="1"/>
        <end position="47"/>
    </location>
</feature>
<name>A0A0E0M786_ORYPU</name>
<dbReference type="Proteomes" id="UP000026962">
    <property type="component" value="Chromosome 10"/>
</dbReference>
<evidence type="ECO:0000256" key="1">
    <source>
        <dbReference type="SAM" id="MobiDB-lite"/>
    </source>
</evidence>
<dbReference type="Gramene" id="OPUNC10G07380.1">
    <property type="protein sequence ID" value="OPUNC10G07380.1"/>
    <property type="gene ID" value="OPUNC10G07380"/>
</dbReference>
<keyword evidence="3" id="KW-1185">Reference proteome</keyword>
<accession>A0A0E0M786</accession>
<sequence length="100" mass="10820">MTTCGTSSWRERWPEGGDNNGGGIAGSSDSEEMTTTTEMERWPDRVDGEEGAPVLAELGEGVDEGELDHVRPVAATVQQDPAPMRREVLPEMDDSEDEVA</sequence>
<dbReference type="HOGENOM" id="CLU_2310676_0_0_1"/>
<dbReference type="EnsemblPlants" id="OPUNC10G07380.1">
    <property type="protein sequence ID" value="OPUNC10G07380.1"/>
    <property type="gene ID" value="OPUNC10G07380"/>
</dbReference>
<evidence type="ECO:0000313" key="2">
    <source>
        <dbReference type="EnsemblPlants" id="OPUNC10G07380.1"/>
    </source>
</evidence>
<feature type="region of interest" description="Disordered" evidence="1">
    <location>
        <begin position="79"/>
        <end position="100"/>
    </location>
</feature>
<proteinExistence type="predicted"/>
<protein>
    <submittedName>
        <fullName evidence="2">Uncharacterized protein</fullName>
    </submittedName>
</protein>